<evidence type="ECO:0000256" key="1">
    <source>
        <dbReference type="ARBA" id="ARBA00004214"/>
    </source>
</evidence>
<evidence type="ECO:0000256" key="14">
    <source>
        <dbReference type="ARBA" id="ARBA00032374"/>
    </source>
</evidence>
<evidence type="ECO:0000256" key="3">
    <source>
        <dbReference type="ARBA" id="ARBA00004300"/>
    </source>
</evidence>
<evidence type="ECO:0000256" key="15">
    <source>
        <dbReference type="ARBA" id="ARBA00046124"/>
    </source>
</evidence>
<dbReference type="FunFam" id="1.20.1260.60:FF:000001">
    <property type="entry name" value="IST1 homolog isoform X1"/>
    <property type="match status" value="1"/>
</dbReference>
<keyword evidence="9" id="KW-0132">Cell division</keyword>
<dbReference type="InterPro" id="IPR042277">
    <property type="entry name" value="IST1-like"/>
</dbReference>
<dbReference type="GO" id="GO:0031410">
    <property type="term" value="C:cytoplasmic vesicle"/>
    <property type="evidence" value="ECO:0007669"/>
    <property type="project" value="UniProtKB-SubCell"/>
</dbReference>
<dbReference type="PANTHER" id="PTHR12161:SF5">
    <property type="entry name" value="IST1 HOMOLOG"/>
    <property type="match status" value="1"/>
</dbReference>
<evidence type="ECO:0000256" key="6">
    <source>
        <dbReference type="ARBA" id="ARBA00014513"/>
    </source>
</evidence>
<dbReference type="GO" id="GO:0005813">
    <property type="term" value="C:centrosome"/>
    <property type="evidence" value="ECO:0007669"/>
    <property type="project" value="UniProtKB-SubCell"/>
</dbReference>
<dbReference type="InterPro" id="IPR005061">
    <property type="entry name" value="Ist1"/>
</dbReference>
<keyword evidence="11" id="KW-0539">Nucleus</keyword>
<evidence type="ECO:0000256" key="16">
    <source>
        <dbReference type="ARBA" id="ARBA00046920"/>
    </source>
</evidence>
<evidence type="ECO:0000256" key="9">
    <source>
        <dbReference type="ARBA" id="ARBA00022618"/>
    </source>
</evidence>
<evidence type="ECO:0000256" key="8">
    <source>
        <dbReference type="ARBA" id="ARBA00022553"/>
    </source>
</evidence>
<comment type="subcellular location">
    <subcellularLocation>
        <location evidence="3">Cytoplasm</location>
        <location evidence="3">Cytoskeleton</location>
        <location evidence="3">Microtubule organizing center</location>
        <location evidence="3">Centrosome</location>
    </subcellularLocation>
    <subcellularLocation>
        <location evidence="4">Cytoplasmic vesicle</location>
    </subcellularLocation>
    <subcellularLocation>
        <location evidence="1">Midbody</location>
    </subcellularLocation>
    <subcellularLocation>
        <location evidence="2">Nucleus envelope</location>
    </subcellularLocation>
</comment>
<accession>A0ABD6EZM7</accession>
<gene>
    <name evidence="17" type="ORF">AB6A40_008504</name>
</gene>
<comment type="caution">
    <text evidence="17">The sequence shown here is derived from an EMBL/GenBank/DDBJ whole genome shotgun (WGS) entry which is preliminary data.</text>
</comment>
<sequence>MSISWGTQYSKLKTNLGLAINRLKLLEKKKTELALKSREEISNFISAQKEDRARIRVESIIREDYLVEAYELLEMFCDLLLARFGLIQQMKQLDDGITEAVVSILWAAPRVVADIPEFKVISDQLTIKYGKPFAEAARANSLEFPAKVSEKLISKLSVHNPPKILVERYMIEIAKAAGIPFIPDPNVMREEEVAAAERMLIDLKNQGGVRLLSRLS</sequence>
<keyword evidence="12" id="KW-0131">Cell cycle</keyword>
<reference evidence="17 18" key="1">
    <citation type="submission" date="2024-08" db="EMBL/GenBank/DDBJ databases">
        <title>Gnathostoma spinigerum genome.</title>
        <authorList>
            <person name="Gonzalez-Bertolin B."/>
            <person name="Monzon S."/>
            <person name="Zaballos A."/>
            <person name="Jimenez P."/>
            <person name="Dekumyoy P."/>
            <person name="Varona S."/>
            <person name="Cuesta I."/>
            <person name="Sumanam S."/>
            <person name="Adisakwattana P."/>
            <person name="Gasser R.B."/>
            <person name="Hernandez-Gonzalez A."/>
            <person name="Young N.D."/>
            <person name="Perteguer M.J."/>
        </authorList>
    </citation>
    <scope>NUCLEOTIDE SEQUENCE [LARGE SCALE GENOMIC DNA]</scope>
    <source>
        <strain evidence="17">AL3</strain>
        <tissue evidence="17">Liver</tissue>
    </source>
</reference>
<keyword evidence="10" id="KW-0206">Cytoskeleton</keyword>
<evidence type="ECO:0000256" key="7">
    <source>
        <dbReference type="ARBA" id="ARBA00022490"/>
    </source>
</evidence>
<evidence type="ECO:0000256" key="10">
    <source>
        <dbReference type="ARBA" id="ARBA00023212"/>
    </source>
</evidence>
<keyword evidence="13" id="KW-0968">Cytoplasmic vesicle</keyword>
<name>A0ABD6EZM7_9BILA</name>
<organism evidence="17 18">
    <name type="scientific">Gnathostoma spinigerum</name>
    <dbReference type="NCBI Taxonomy" id="75299"/>
    <lineage>
        <taxon>Eukaryota</taxon>
        <taxon>Metazoa</taxon>
        <taxon>Ecdysozoa</taxon>
        <taxon>Nematoda</taxon>
        <taxon>Chromadorea</taxon>
        <taxon>Rhabditida</taxon>
        <taxon>Spirurina</taxon>
        <taxon>Gnathostomatomorpha</taxon>
        <taxon>Gnathostomatoidea</taxon>
        <taxon>Gnathostomatidae</taxon>
        <taxon>Gnathostoma</taxon>
    </lineage>
</organism>
<proteinExistence type="inferred from homology"/>
<dbReference type="AlphaFoldDB" id="A0ABD6EZM7"/>
<dbReference type="Proteomes" id="UP001608902">
    <property type="component" value="Unassembled WGS sequence"/>
</dbReference>
<evidence type="ECO:0000256" key="12">
    <source>
        <dbReference type="ARBA" id="ARBA00023306"/>
    </source>
</evidence>
<evidence type="ECO:0000256" key="2">
    <source>
        <dbReference type="ARBA" id="ARBA00004259"/>
    </source>
</evidence>
<dbReference type="GO" id="GO:0051301">
    <property type="term" value="P:cell division"/>
    <property type="evidence" value="ECO:0007669"/>
    <property type="project" value="UniProtKB-KW"/>
</dbReference>
<dbReference type="GO" id="GO:0005635">
    <property type="term" value="C:nuclear envelope"/>
    <property type="evidence" value="ECO:0007669"/>
    <property type="project" value="UniProtKB-SubCell"/>
</dbReference>
<dbReference type="Gene3D" id="1.20.1260.60">
    <property type="entry name" value="Vacuolar protein sorting-associated protein Ist1"/>
    <property type="match status" value="1"/>
</dbReference>
<comment type="subunit">
    <text evidence="16">Interacts with CHMP1A, CHMP1B, VPS4A and VTA1. Interacts with SPAST, STAMBP, and USP8. May interact with VPS37B. May associate with the ESCRT-I complex. Interacts with MITD1, in competition with VSP4. Interacts with SPART (via MIT domain); leading to the recruitment of SPART to midbodies. Interacts with SPAST.</text>
</comment>
<keyword evidence="18" id="KW-1185">Reference proteome</keyword>
<protein>
    <recommendedName>
        <fullName evidence="6">IST1 homolog</fullName>
    </recommendedName>
    <alternativeName>
        <fullName evidence="14">Charged multivesicular body protein 8</fullName>
    </alternativeName>
</protein>
<dbReference type="EMBL" id="JBGFUD010007902">
    <property type="protein sequence ID" value="MFH4981795.1"/>
    <property type="molecule type" value="Genomic_DNA"/>
</dbReference>
<comment type="function">
    <text evidence="15">ESCRT-III-like protein involved in cytokinesis, nuclear envelope reassembly and endosomal tubulation. Is required for efficient abscission during cytokinesis. Involved in recruiting VPS4A and/or VPS4B to the midbody of dividing cells. During late anaphase, involved in nuclear envelope reassembly and mitotic spindle disassembly together with the ESCRT-III complex: IST1 acts by mediating the recruitment of SPAST to the nuclear membrane, leading to microtubule severing. Recruited to the reforming nuclear envelope (NE) during anaphase by LEMD2. Regulates early endosomal tubulation together with the ESCRT-III complex by mediating the recruitment of SPAST.</text>
</comment>
<dbReference type="GO" id="GO:0030496">
    <property type="term" value="C:midbody"/>
    <property type="evidence" value="ECO:0007669"/>
    <property type="project" value="UniProtKB-SubCell"/>
</dbReference>
<evidence type="ECO:0000256" key="5">
    <source>
        <dbReference type="ARBA" id="ARBA00005536"/>
    </source>
</evidence>
<keyword evidence="7" id="KW-0963">Cytoplasm</keyword>
<evidence type="ECO:0000256" key="4">
    <source>
        <dbReference type="ARBA" id="ARBA00004541"/>
    </source>
</evidence>
<dbReference type="Pfam" id="PF03398">
    <property type="entry name" value="Ist1"/>
    <property type="match status" value="1"/>
</dbReference>
<evidence type="ECO:0000256" key="11">
    <source>
        <dbReference type="ARBA" id="ARBA00023242"/>
    </source>
</evidence>
<keyword evidence="8" id="KW-0597">Phosphoprotein</keyword>
<evidence type="ECO:0000313" key="17">
    <source>
        <dbReference type="EMBL" id="MFH4981795.1"/>
    </source>
</evidence>
<evidence type="ECO:0000256" key="13">
    <source>
        <dbReference type="ARBA" id="ARBA00023329"/>
    </source>
</evidence>
<comment type="similarity">
    <text evidence="5">Belongs to the IST1 family.</text>
</comment>
<dbReference type="PANTHER" id="PTHR12161">
    <property type="entry name" value="IST1 FAMILY MEMBER"/>
    <property type="match status" value="1"/>
</dbReference>
<evidence type="ECO:0000313" key="18">
    <source>
        <dbReference type="Proteomes" id="UP001608902"/>
    </source>
</evidence>